<keyword evidence="1" id="KW-0472">Membrane</keyword>
<evidence type="ECO:0000313" key="3">
    <source>
        <dbReference type="Proteomes" id="UP001432027"/>
    </source>
</evidence>
<gene>
    <name evidence="2" type="ORF">PENTCL1PPCAC_15727</name>
</gene>
<keyword evidence="3" id="KW-1185">Reference proteome</keyword>
<dbReference type="PANTHER" id="PTHR23021">
    <property type="entry name" value="SERPENTINE RECEPTOR, CLASS T"/>
    <property type="match status" value="1"/>
</dbReference>
<dbReference type="SUPFAM" id="SSF81321">
    <property type="entry name" value="Family A G protein-coupled receptor-like"/>
    <property type="match status" value="1"/>
</dbReference>
<dbReference type="Proteomes" id="UP001432027">
    <property type="component" value="Unassembled WGS sequence"/>
</dbReference>
<sequence>MRCLAIPRAPNMDGPGDVLHCGRIYSAIYPADANQFYASHALLRSDSSGNKSPLQYESYVHIALVIFLPVTSFCLYTLLLIGLLHEHGNILKARSSNTLSRATLQIIIQSGLVICTHLSACLRARKSPSLPQYCMISVFQTLQFLPSNSVDWMLYVAHFVWMLTHGLKPIVYLSVNQTIREKLLSRVKPRRVRVTIFRSVASRYTSDHAIGNVDWYKRGVRRPLLGCLCIAFSAVAAPFYVALAHTISSMRHLSVYKVFSTLHECLKSCKIYVKNGK</sequence>
<proteinExistence type="predicted"/>
<feature type="transmembrane region" description="Helical" evidence="1">
    <location>
        <begin position="59"/>
        <end position="81"/>
    </location>
</feature>
<evidence type="ECO:0008006" key="4">
    <source>
        <dbReference type="Google" id="ProtNLM"/>
    </source>
</evidence>
<protein>
    <recommendedName>
        <fullName evidence="4">G protein-coupled receptor</fullName>
    </recommendedName>
</protein>
<dbReference type="Pfam" id="PF10321">
    <property type="entry name" value="7TM_GPCR_Srt"/>
    <property type="match status" value="1"/>
</dbReference>
<accession>A0AAV5TGT3</accession>
<organism evidence="2 3">
    <name type="scientific">Pristionchus entomophagus</name>
    <dbReference type="NCBI Taxonomy" id="358040"/>
    <lineage>
        <taxon>Eukaryota</taxon>
        <taxon>Metazoa</taxon>
        <taxon>Ecdysozoa</taxon>
        <taxon>Nematoda</taxon>
        <taxon>Chromadorea</taxon>
        <taxon>Rhabditida</taxon>
        <taxon>Rhabditina</taxon>
        <taxon>Diplogasteromorpha</taxon>
        <taxon>Diplogasteroidea</taxon>
        <taxon>Neodiplogasteridae</taxon>
        <taxon>Pristionchus</taxon>
    </lineage>
</organism>
<dbReference type="PANTHER" id="PTHR23021:SF11">
    <property type="entry name" value="SERPENTINE RECEPTOR, CLASS T"/>
    <property type="match status" value="1"/>
</dbReference>
<comment type="caution">
    <text evidence="2">The sequence shown here is derived from an EMBL/GenBank/DDBJ whole genome shotgun (WGS) entry which is preliminary data.</text>
</comment>
<name>A0AAV5TGT3_9BILA</name>
<dbReference type="EMBL" id="BTSX01000004">
    <property type="protein sequence ID" value="GMS93553.1"/>
    <property type="molecule type" value="Genomic_DNA"/>
</dbReference>
<dbReference type="AlphaFoldDB" id="A0AAV5TGT3"/>
<keyword evidence="1" id="KW-1133">Transmembrane helix</keyword>
<evidence type="ECO:0000313" key="2">
    <source>
        <dbReference type="EMBL" id="GMS93553.1"/>
    </source>
</evidence>
<keyword evidence="1" id="KW-0812">Transmembrane</keyword>
<dbReference type="InterPro" id="IPR019425">
    <property type="entry name" value="7TM_GPCR_serpentine_rcpt_Srt"/>
</dbReference>
<feature type="transmembrane region" description="Helical" evidence="1">
    <location>
        <begin position="224"/>
        <end position="243"/>
    </location>
</feature>
<feature type="transmembrane region" description="Helical" evidence="1">
    <location>
        <begin position="152"/>
        <end position="175"/>
    </location>
</feature>
<reference evidence="2" key="1">
    <citation type="submission" date="2023-10" db="EMBL/GenBank/DDBJ databases">
        <title>Genome assembly of Pristionchus species.</title>
        <authorList>
            <person name="Yoshida K."/>
            <person name="Sommer R.J."/>
        </authorList>
    </citation>
    <scope>NUCLEOTIDE SEQUENCE</scope>
    <source>
        <strain evidence="2">RS0144</strain>
    </source>
</reference>
<evidence type="ECO:0000256" key="1">
    <source>
        <dbReference type="SAM" id="Phobius"/>
    </source>
</evidence>
<dbReference type="Gene3D" id="1.20.1070.10">
    <property type="entry name" value="Rhodopsin 7-helix transmembrane proteins"/>
    <property type="match status" value="1"/>
</dbReference>